<evidence type="ECO:0000313" key="9">
    <source>
        <dbReference type="Proteomes" id="UP000652074"/>
    </source>
</evidence>
<reference evidence="8 9" key="1">
    <citation type="submission" date="2019-12" db="EMBL/GenBank/DDBJ databases">
        <title>Comparative genomics gives insights into the taxonomy of the Azoarcus-Aromatoleum group and reveals separate origins of nif in the plant-associated Azoarcus and non-plant-associated Aromatoleum sub-groups.</title>
        <authorList>
            <person name="Lafos M."/>
            <person name="Maluk M."/>
            <person name="Batista M."/>
            <person name="Junghare M."/>
            <person name="Carmona M."/>
            <person name="Faoro H."/>
            <person name="Cruz L.M."/>
            <person name="Battistoni F."/>
            <person name="De Souza E."/>
            <person name="Pedrosa F."/>
            <person name="Chen W.-M."/>
            <person name="Poole P.S."/>
            <person name="Dixon R.A."/>
            <person name="James E.K."/>
        </authorList>
    </citation>
    <scope>NUCLEOTIDE SEQUENCE [LARGE SCALE GENOMIC DNA]</scope>
    <source>
        <strain evidence="8 9">ToN1</strain>
    </source>
</reference>
<dbReference type="InterPro" id="IPR036627">
    <property type="entry name" value="CobW-likC_sf"/>
</dbReference>
<dbReference type="PANTHER" id="PTHR13748">
    <property type="entry name" value="COBW-RELATED"/>
    <property type="match status" value="1"/>
</dbReference>
<comment type="catalytic activity">
    <reaction evidence="6">
        <text>GTP + H2O = GDP + phosphate + H(+)</text>
        <dbReference type="Rhea" id="RHEA:19669"/>
        <dbReference type="ChEBI" id="CHEBI:15377"/>
        <dbReference type="ChEBI" id="CHEBI:15378"/>
        <dbReference type="ChEBI" id="CHEBI:37565"/>
        <dbReference type="ChEBI" id="CHEBI:43474"/>
        <dbReference type="ChEBI" id="CHEBI:58189"/>
    </reaction>
    <physiologicalReaction direction="left-to-right" evidence="6">
        <dbReference type="Rhea" id="RHEA:19670"/>
    </physiologicalReaction>
</comment>
<dbReference type="InterPro" id="IPR011629">
    <property type="entry name" value="CobW-like_C"/>
</dbReference>
<dbReference type="SUPFAM" id="SSF52540">
    <property type="entry name" value="P-loop containing nucleoside triphosphate hydrolases"/>
    <property type="match status" value="1"/>
</dbReference>
<evidence type="ECO:0000256" key="1">
    <source>
        <dbReference type="ARBA" id="ARBA00022741"/>
    </source>
</evidence>
<evidence type="ECO:0000313" key="8">
    <source>
        <dbReference type="EMBL" id="NMF89592.1"/>
    </source>
</evidence>
<evidence type="ECO:0000256" key="6">
    <source>
        <dbReference type="ARBA" id="ARBA00049117"/>
    </source>
</evidence>
<evidence type="ECO:0000256" key="4">
    <source>
        <dbReference type="ARBA" id="ARBA00034320"/>
    </source>
</evidence>
<comment type="caution">
    <text evidence="8">The sequence shown here is derived from an EMBL/GenBank/DDBJ whole genome shotgun (WGS) entry which is preliminary data.</text>
</comment>
<accession>A0ABX1MX10</accession>
<gene>
    <name evidence="8" type="ORF">GPA26_14050</name>
</gene>
<sequence>MSAPNPSPRLPIPVTVLTGFLGAGKTTLLNRILTTAHGHRIAVIENEFGPVNIDSELLVQQSAEVVEMTNGCLCCTVRGDLAKNLLDLKSRRDAGELAFDRIVIETTGLADPGPVIQTFFAEPELAEAYLLDAVLTVVDAVHAPRQLDEHPVLLKQIGFADRLLVSKSEGIAADALGALLNRLTRINPRAPIRPLVAGELDFGFLLDIRGFNLNESLLADETAATPRFRPAAKPGTIFGGAAHNDEIGSLLLEHLGDVDLERIGTFVQGLLDRHGDDLLRYKGVLAIPDQESRLVFQGVHRLAGFDYGAAWNDDIRRSRIVVIGRRLQEDELRAGFAECVINA</sequence>
<name>A0ABX1MX10_9RHOO</name>
<dbReference type="Pfam" id="PF02492">
    <property type="entry name" value="cobW"/>
    <property type="match status" value="1"/>
</dbReference>
<dbReference type="Pfam" id="PF07683">
    <property type="entry name" value="CobW_C"/>
    <property type="match status" value="1"/>
</dbReference>
<dbReference type="InterPro" id="IPR003495">
    <property type="entry name" value="CobW/HypB/UreG_nucleotide-bd"/>
</dbReference>
<dbReference type="Gene3D" id="3.40.50.300">
    <property type="entry name" value="P-loop containing nucleotide triphosphate hydrolases"/>
    <property type="match status" value="1"/>
</dbReference>
<evidence type="ECO:0000256" key="5">
    <source>
        <dbReference type="ARBA" id="ARBA00045658"/>
    </source>
</evidence>
<comment type="function">
    <text evidence="5">Zinc chaperone that directly transfers zinc cofactor to target proteins, thereby activating them. Zinc is transferred from the CXCC motif in the GTPase domain to the zinc binding site in target proteins in a process requiring GTP hydrolysis.</text>
</comment>
<evidence type="ECO:0000256" key="2">
    <source>
        <dbReference type="ARBA" id="ARBA00022801"/>
    </source>
</evidence>
<dbReference type="InterPro" id="IPR027417">
    <property type="entry name" value="P-loop_NTPase"/>
</dbReference>
<evidence type="ECO:0000259" key="7">
    <source>
        <dbReference type="SMART" id="SM00833"/>
    </source>
</evidence>
<dbReference type="Gene3D" id="3.30.1220.10">
    <property type="entry name" value="CobW-like, C-terminal domain"/>
    <property type="match status" value="1"/>
</dbReference>
<evidence type="ECO:0000256" key="3">
    <source>
        <dbReference type="ARBA" id="ARBA00023186"/>
    </source>
</evidence>
<dbReference type="RefSeq" id="WP_169206960.1">
    <property type="nucleotide sequence ID" value="NZ_CP059560.1"/>
</dbReference>
<keyword evidence="9" id="KW-1185">Reference proteome</keyword>
<feature type="domain" description="CobW C-terminal" evidence="7">
    <location>
        <begin position="247"/>
        <end position="340"/>
    </location>
</feature>
<protein>
    <submittedName>
        <fullName evidence="8">GTP-binding protein</fullName>
    </submittedName>
</protein>
<dbReference type="SUPFAM" id="SSF90002">
    <property type="entry name" value="Hypothetical protein YjiA, C-terminal domain"/>
    <property type="match status" value="1"/>
</dbReference>
<comment type="similarity">
    <text evidence="4">Belongs to the SIMIBI class G3E GTPase family. ZNG1 subfamily.</text>
</comment>
<dbReference type="PANTHER" id="PTHR13748:SF62">
    <property type="entry name" value="COBW DOMAIN-CONTAINING PROTEIN"/>
    <property type="match status" value="1"/>
</dbReference>
<keyword evidence="3" id="KW-0143">Chaperone</keyword>
<dbReference type="Proteomes" id="UP000652074">
    <property type="component" value="Unassembled WGS sequence"/>
</dbReference>
<organism evidence="8 9">
    <name type="scientific">Aromatoleum petrolei</name>
    <dbReference type="NCBI Taxonomy" id="76116"/>
    <lineage>
        <taxon>Bacteria</taxon>
        <taxon>Pseudomonadati</taxon>
        <taxon>Pseudomonadota</taxon>
        <taxon>Betaproteobacteria</taxon>
        <taxon>Rhodocyclales</taxon>
        <taxon>Rhodocyclaceae</taxon>
        <taxon>Aromatoleum</taxon>
    </lineage>
</organism>
<keyword evidence="2" id="KW-0378">Hydrolase</keyword>
<dbReference type="CDD" id="cd03112">
    <property type="entry name" value="CobW-like"/>
    <property type="match status" value="1"/>
</dbReference>
<dbReference type="InterPro" id="IPR051316">
    <property type="entry name" value="Zinc-reg_GTPase_activator"/>
</dbReference>
<proteinExistence type="inferred from homology"/>
<keyword evidence="1" id="KW-0547">Nucleotide-binding</keyword>
<dbReference type="EMBL" id="WTVR01000026">
    <property type="protein sequence ID" value="NMF89592.1"/>
    <property type="molecule type" value="Genomic_DNA"/>
</dbReference>
<dbReference type="SMART" id="SM00833">
    <property type="entry name" value="CobW_C"/>
    <property type="match status" value="1"/>
</dbReference>